<dbReference type="PANTHER" id="PTHR43304">
    <property type="entry name" value="PHYTOCHROME-LIKE PROTEIN CPH1"/>
    <property type="match status" value="1"/>
</dbReference>
<feature type="domain" description="PAC" evidence="8">
    <location>
        <begin position="374"/>
        <end position="430"/>
    </location>
</feature>
<dbReference type="InterPro" id="IPR036097">
    <property type="entry name" value="HisK_dim/P_sf"/>
</dbReference>
<dbReference type="SMART" id="SM00091">
    <property type="entry name" value="PAS"/>
    <property type="match status" value="6"/>
</dbReference>
<sequence length="1196" mass="137540">MSIKEEEEHIFLRGRGEMGELIRARDWSNTPLGDPEVWPQSLKTMVSVMLNNPLAMCIAWGKELTQIYNDAYIPVLGATKHPKALGGGSRETFSEVWDRIGSAFDGTMDGEAVGLPNFMLPLHRNGSVENYYFDFAYSPIRLESGEVGGVLVTAIETINKKKVEHDLENSKDELKFVIEAAQLATYDYNPLTNKFSCNTRLKEWFGLAQKEQIELSEALNVISKKDKDRVSNAILDVLNYASGGHYDAEYTIINELTKKETIVHAKGKAWFNEEKIAYRLTGTVEDVTNRVLARKKIEESERSLRLMILQAPIAIAILKGADYKVEIANKYALELWGRTEDEMLNYPIFEAMPELKTQGIKELMDGVLNTGISFSTPERAIELLRNGTLETMYVDFSYEALYDTQGKINGIMTIGNDITPQVEARKKVEKSEQSIRALVESAPFPIGVFVGEEMRISLANQSIMDAWGKGHDVIGKLYTEILPEFDNQQIFSQIRKVLRTGIAFHAKNQKVEIIQNEELKPFYYNYSFTPLLDVEGNVYAVMNTAAEVTELHEAKQKVEESEKRFRDSVMQAPLGIVIFRGAENIIEMANKNYLNIVDRTEKQFVGKPLFESLPEVKEIIAPVIEDIYKTGNAFYGYEFPVYLNRNGKTEVRYFNFVYHPLKENNTITGIMVVASEVTATVEAKHIIEENEEKLKLIIEASELGIWDLDLKTEYMLASDRCYNILGFSSNNDLTQEKLISQVHPEDVHLRVDAFEKAYKTGVLHYQIRIIWEDQTLHWKDVKGKVFYDEHNQPERMLGTVRDITEERNFHQQLLDREEKFRLLADSMPQFIWTSDPEGNLNYFNQSVYDFSGLTLDEIMKEGWLQIVHPDDREENIKVWTEAINSGKDFLLEHRFRKHNGDYRWQLSRAIPQKDANGVIKMWVGSSTDIQEQKVFTAKLESMVQRRTNELEKKNLDLEKMNKELQSFVYISSHDLQEPLRKIQTFASRIKEKELDRLSDSAKNYFSRMQTSAYRMQNLIQDLIAYSRTNAQESTFEIYNLQDIIDDTKETLSEELEEKKVAFELEDICDVRIIPVQFQQVILNLVSNSIKFSKEGTAIIIKISCEILKGNKTGVPSLKNDRTYCHIRFSDNGIGFEQQYHEKIFEVFQRLHSKEDYSGTGIGLAIVKRIIENHDGFITARSEFNNGAIFDIYLPEA</sequence>
<dbReference type="EC" id="2.7.13.3" evidence="2"/>
<organism evidence="9 10">
    <name type="scientific">Winogradskyella psychrotolerans RS-3</name>
    <dbReference type="NCBI Taxonomy" id="641526"/>
    <lineage>
        <taxon>Bacteria</taxon>
        <taxon>Pseudomonadati</taxon>
        <taxon>Bacteroidota</taxon>
        <taxon>Flavobacteriia</taxon>
        <taxon>Flavobacteriales</taxon>
        <taxon>Flavobacteriaceae</taxon>
        <taxon>Winogradskyella</taxon>
    </lineage>
</organism>
<feature type="domain" description="PAS" evidence="7">
    <location>
        <begin position="690"/>
        <end position="761"/>
    </location>
</feature>
<dbReference type="Pfam" id="PF02518">
    <property type="entry name" value="HATPase_c"/>
    <property type="match status" value="1"/>
</dbReference>
<dbReference type="Gene3D" id="1.10.287.130">
    <property type="match status" value="1"/>
</dbReference>
<feature type="domain" description="PAC" evidence="8">
    <location>
        <begin position="507"/>
        <end position="560"/>
    </location>
</feature>
<dbReference type="Pfam" id="PF08448">
    <property type="entry name" value="PAS_4"/>
    <property type="match status" value="3"/>
</dbReference>
<evidence type="ECO:0000259" key="8">
    <source>
        <dbReference type="PROSITE" id="PS50113"/>
    </source>
</evidence>
<evidence type="ECO:0000256" key="5">
    <source>
        <dbReference type="ARBA" id="ARBA00022777"/>
    </source>
</evidence>
<gene>
    <name evidence="9" type="ORF">ADIWIN_4027</name>
</gene>
<dbReference type="FunFam" id="3.30.450.20:FF:000099">
    <property type="entry name" value="Sensory box sensor histidine kinase"/>
    <property type="match status" value="1"/>
</dbReference>
<comment type="caution">
    <text evidence="9">The sequence shown here is derived from an EMBL/GenBank/DDBJ whole genome shotgun (WGS) entry which is preliminary data.</text>
</comment>
<dbReference type="InterPro" id="IPR013655">
    <property type="entry name" value="PAS_fold_3"/>
</dbReference>
<dbReference type="InterPro" id="IPR035965">
    <property type="entry name" value="PAS-like_dom_sf"/>
</dbReference>
<dbReference type="SMART" id="SM00387">
    <property type="entry name" value="HATPase_c"/>
    <property type="match status" value="1"/>
</dbReference>
<keyword evidence="10" id="KW-1185">Reference proteome</keyword>
<proteinExistence type="predicted"/>
<evidence type="ECO:0000256" key="1">
    <source>
        <dbReference type="ARBA" id="ARBA00000085"/>
    </source>
</evidence>
<dbReference type="PROSITE" id="PS50109">
    <property type="entry name" value="HIS_KIN"/>
    <property type="match status" value="1"/>
</dbReference>
<accession>S7VJU7</accession>
<dbReference type="PROSITE" id="PS50112">
    <property type="entry name" value="PAS"/>
    <property type="match status" value="2"/>
</dbReference>
<evidence type="ECO:0000313" key="10">
    <source>
        <dbReference type="Proteomes" id="UP000014962"/>
    </source>
</evidence>
<dbReference type="AlphaFoldDB" id="S7VJU7"/>
<dbReference type="PANTHER" id="PTHR43304:SF1">
    <property type="entry name" value="PAC DOMAIN-CONTAINING PROTEIN"/>
    <property type="match status" value="1"/>
</dbReference>
<dbReference type="eggNOG" id="COG2202">
    <property type="taxonomic scope" value="Bacteria"/>
</dbReference>
<dbReference type="SUPFAM" id="SSF47384">
    <property type="entry name" value="Homodimeric domain of signal transducing histidine kinase"/>
    <property type="match status" value="1"/>
</dbReference>
<protein>
    <recommendedName>
        <fullName evidence="2">histidine kinase</fullName>
        <ecNumber evidence="2">2.7.13.3</ecNumber>
    </recommendedName>
</protein>
<dbReference type="InterPro" id="IPR004358">
    <property type="entry name" value="Sig_transdc_His_kin-like_C"/>
</dbReference>
<keyword evidence="5" id="KW-0418">Kinase</keyword>
<keyword evidence="3" id="KW-0597">Phosphoprotein</keyword>
<name>S7VJU7_9FLAO</name>
<dbReference type="SMART" id="SM00388">
    <property type="entry name" value="HisKA"/>
    <property type="match status" value="1"/>
</dbReference>
<keyword evidence="4" id="KW-0808">Transferase</keyword>
<dbReference type="GO" id="GO:0000155">
    <property type="term" value="F:phosphorelay sensor kinase activity"/>
    <property type="evidence" value="ECO:0007669"/>
    <property type="project" value="InterPro"/>
</dbReference>
<feature type="domain" description="PAC" evidence="8">
    <location>
        <begin position="889"/>
        <end position="941"/>
    </location>
</feature>
<dbReference type="NCBIfam" id="TIGR00229">
    <property type="entry name" value="sensory_box"/>
    <property type="match status" value="3"/>
</dbReference>
<dbReference type="SUPFAM" id="SSF55785">
    <property type="entry name" value="PYP-like sensor domain (PAS domain)"/>
    <property type="match status" value="6"/>
</dbReference>
<comment type="catalytic activity">
    <reaction evidence="1">
        <text>ATP + protein L-histidine = ADP + protein N-phospho-L-histidine.</text>
        <dbReference type="EC" id="2.7.13.3"/>
    </reaction>
</comment>
<evidence type="ECO:0000313" key="9">
    <source>
        <dbReference type="EMBL" id="EPR69752.1"/>
    </source>
</evidence>
<dbReference type="eggNOG" id="COG4251">
    <property type="taxonomic scope" value="Bacteria"/>
</dbReference>
<dbReference type="STRING" id="641526.ADIWIN_4027"/>
<evidence type="ECO:0000259" key="6">
    <source>
        <dbReference type="PROSITE" id="PS50109"/>
    </source>
</evidence>
<dbReference type="InterPro" id="IPR001610">
    <property type="entry name" value="PAC"/>
</dbReference>
<dbReference type="SUPFAM" id="SSF55874">
    <property type="entry name" value="ATPase domain of HSP90 chaperone/DNA topoisomerase II/histidine kinase"/>
    <property type="match status" value="1"/>
</dbReference>
<dbReference type="InterPro" id="IPR003594">
    <property type="entry name" value="HATPase_dom"/>
</dbReference>
<dbReference type="EMBL" id="ATMR01000215">
    <property type="protein sequence ID" value="EPR69752.1"/>
    <property type="molecule type" value="Genomic_DNA"/>
</dbReference>
<dbReference type="Pfam" id="PF00512">
    <property type="entry name" value="HisKA"/>
    <property type="match status" value="1"/>
</dbReference>
<evidence type="ECO:0000256" key="2">
    <source>
        <dbReference type="ARBA" id="ARBA00012438"/>
    </source>
</evidence>
<dbReference type="InterPro" id="IPR000014">
    <property type="entry name" value="PAS"/>
</dbReference>
<dbReference type="Proteomes" id="UP000014962">
    <property type="component" value="Unassembled WGS sequence"/>
</dbReference>
<feature type="domain" description="PAC" evidence="8">
    <location>
        <begin position="763"/>
        <end position="815"/>
    </location>
</feature>
<dbReference type="PATRIC" id="fig|641526.4.peg.3999"/>
<dbReference type="Gene3D" id="3.30.450.20">
    <property type="entry name" value="PAS domain"/>
    <property type="match status" value="7"/>
</dbReference>
<dbReference type="CDD" id="cd00082">
    <property type="entry name" value="HisKA"/>
    <property type="match status" value="1"/>
</dbReference>
<dbReference type="InterPro" id="IPR036890">
    <property type="entry name" value="HATPase_C_sf"/>
</dbReference>
<dbReference type="RefSeq" id="WP_020896285.1">
    <property type="nucleotide sequence ID" value="NZ_ATMR01000215.1"/>
</dbReference>
<evidence type="ECO:0000256" key="3">
    <source>
        <dbReference type="ARBA" id="ARBA00022553"/>
    </source>
</evidence>
<dbReference type="PRINTS" id="PR00344">
    <property type="entry name" value="BCTRLSENSOR"/>
</dbReference>
<dbReference type="Gene3D" id="2.10.70.100">
    <property type="match status" value="1"/>
</dbReference>
<dbReference type="CDD" id="cd00130">
    <property type="entry name" value="PAS"/>
    <property type="match status" value="2"/>
</dbReference>
<dbReference type="Gene3D" id="3.30.565.10">
    <property type="entry name" value="Histidine kinase-like ATPase, C-terminal domain"/>
    <property type="match status" value="1"/>
</dbReference>
<dbReference type="InterPro" id="IPR005467">
    <property type="entry name" value="His_kinase_dom"/>
</dbReference>
<reference evidence="9 10" key="1">
    <citation type="journal article" date="2013" name="Genome Announc.">
        <title>Draft Genome Sequence of Winogradskyella psychrotolerans RS-3T, Isolated from the Marine Transect of Kongsfjorden, Ny-Alesund, Svalbard, Arctic Ocean.</title>
        <authorList>
            <person name="Kumar Pinnaka A."/>
            <person name="Ara S."/>
            <person name="Singh A."/>
            <person name="Shivaji S."/>
        </authorList>
    </citation>
    <scope>NUCLEOTIDE SEQUENCE [LARGE SCALE GENOMIC DNA]</scope>
    <source>
        <strain evidence="9 10">RS-3</strain>
    </source>
</reference>
<dbReference type="InterPro" id="IPR003661">
    <property type="entry name" value="HisK_dim/P_dom"/>
</dbReference>
<evidence type="ECO:0000256" key="4">
    <source>
        <dbReference type="ARBA" id="ARBA00022679"/>
    </source>
</evidence>
<dbReference type="SMART" id="SM00086">
    <property type="entry name" value="PAC"/>
    <property type="match status" value="3"/>
</dbReference>
<dbReference type="InterPro" id="IPR052162">
    <property type="entry name" value="Sensor_kinase/Photoreceptor"/>
</dbReference>
<dbReference type="InterPro" id="IPR000700">
    <property type="entry name" value="PAS-assoc_C"/>
</dbReference>
<dbReference type="InterPro" id="IPR013656">
    <property type="entry name" value="PAS_4"/>
</dbReference>
<dbReference type="OrthoDB" id="9766459at2"/>
<feature type="domain" description="Histidine kinase" evidence="6">
    <location>
        <begin position="970"/>
        <end position="1196"/>
    </location>
</feature>
<dbReference type="PROSITE" id="PS50113">
    <property type="entry name" value="PAC"/>
    <property type="match status" value="4"/>
</dbReference>
<dbReference type="eggNOG" id="COG4191">
    <property type="taxonomic scope" value="Bacteria"/>
</dbReference>
<evidence type="ECO:0000259" key="7">
    <source>
        <dbReference type="PROSITE" id="PS50112"/>
    </source>
</evidence>
<feature type="domain" description="PAS" evidence="7">
    <location>
        <begin position="816"/>
        <end position="886"/>
    </location>
</feature>
<dbReference type="Pfam" id="PF08447">
    <property type="entry name" value="PAS_3"/>
    <property type="match status" value="2"/>
</dbReference>